<keyword evidence="10" id="KW-1185">Reference proteome</keyword>
<proteinExistence type="predicted"/>
<feature type="transmembrane region" description="Helical" evidence="8">
    <location>
        <begin position="323"/>
        <end position="342"/>
    </location>
</feature>
<dbReference type="GO" id="GO:0008324">
    <property type="term" value="F:monoatomic cation transmembrane transporter activity"/>
    <property type="evidence" value="ECO:0007669"/>
    <property type="project" value="InterPro"/>
</dbReference>
<feature type="transmembrane region" description="Helical" evidence="8">
    <location>
        <begin position="139"/>
        <end position="159"/>
    </location>
</feature>
<protein>
    <submittedName>
        <fullName evidence="9">Potassium-transporting ATPase subunit KdpA</fullName>
    </submittedName>
</protein>
<keyword evidence="2" id="KW-0813">Transport</keyword>
<reference evidence="9" key="1">
    <citation type="submission" date="2020-08" db="EMBL/GenBank/DDBJ databases">
        <authorList>
            <person name="Cejkova D."/>
            <person name="Kubasova T."/>
            <person name="Jahodarova E."/>
            <person name="Rychlik I."/>
        </authorList>
    </citation>
    <scope>NUCLEOTIDE SEQUENCE</scope>
    <source>
        <strain evidence="9">An559</strain>
    </source>
</reference>
<dbReference type="PANTHER" id="PTHR32024:SF1">
    <property type="entry name" value="KTR SYSTEM POTASSIUM UPTAKE PROTEIN B"/>
    <property type="match status" value="1"/>
</dbReference>
<evidence type="ECO:0000256" key="3">
    <source>
        <dbReference type="ARBA" id="ARBA00022475"/>
    </source>
</evidence>
<keyword evidence="4 8" id="KW-0812">Transmembrane</keyword>
<gene>
    <name evidence="9" type="ORF">H6A12_02730</name>
</gene>
<reference evidence="9" key="2">
    <citation type="journal article" date="2021" name="Sci. Rep.">
        <title>The distribution of antibiotic resistance genes in chicken gut microbiota commensals.</title>
        <authorList>
            <person name="Juricova H."/>
            <person name="Matiasovicova J."/>
            <person name="Kubasova T."/>
            <person name="Cejkova D."/>
            <person name="Rychlik I."/>
        </authorList>
    </citation>
    <scope>NUCLEOTIDE SEQUENCE</scope>
    <source>
        <strain evidence="9">An559</strain>
    </source>
</reference>
<dbReference type="RefSeq" id="WP_204444533.1">
    <property type="nucleotide sequence ID" value="NZ_JACJKY010000003.1"/>
</dbReference>
<evidence type="ECO:0000256" key="4">
    <source>
        <dbReference type="ARBA" id="ARBA00022692"/>
    </source>
</evidence>
<accession>A0A938X658</accession>
<dbReference type="GO" id="GO:0030001">
    <property type="term" value="P:metal ion transport"/>
    <property type="evidence" value="ECO:0007669"/>
    <property type="project" value="UniProtKB-ARBA"/>
</dbReference>
<keyword evidence="5 8" id="KW-1133">Transmembrane helix</keyword>
<keyword evidence="3" id="KW-1003">Cell membrane</keyword>
<sequence length="459" mass="48450">MLTQFGKNKGSLIRRFSANPARVIVSSFALLIFVGTLLLMLPISSASGQFTSPLDALFTATSATCVTGLTVQNTGVYFSGFGQGVILALIQCGGLGLITFATFFNLAIRKKAGFKSIQVAKESISSDTTVDISRLMSMILILTLLFELTGACVLMIAFVPEYGVQGIFHSLFLAVSSYCNAGFDLLGGVGAQSSLCPLYDNPLVLITISVLIISGGLGFIVWQDIYHAKVRKRLTLHTKVVLIGTAGLLVLGTLFIALLEWRNPGTLGSMDAGEKVLNSFFLSVSSRTAGFNTFPLENMTGLAKLTVIALMFIGAAPGSTGGGIKVTTMFVLIATVVCVLTGKNDTVINHRKVEKGVVYKALAITVAALIAVMICTAVVIFTANPEMFSEINALFESVSAFGTVGLTIGVTEHASVFGRIALILAMFLGRVGPMSLALSLAMRPIQKSTVLPEGKIMVG</sequence>
<comment type="subcellular location">
    <subcellularLocation>
        <location evidence="1">Cell membrane</location>
        <topology evidence="1">Multi-pass membrane protein</topology>
    </subcellularLocation>
</comment>
<evidence type="ECO:0000256" key="5">
    <source>
        <dbReference type="ARBA" id="ARBA00022989"/>
    </source>
</evidence>
<dbReference type="Proteomes" id="UP000774750">
    <property type="component" value="Unassembled WGS sequence"/>
</dbReference>
<dbReference type="AlphaFoldDB" id="A0A938X658"/>
<evidence type="ECO:0000256" key="1">
    <source>
        <dbReference type="ARBA" id="ARBA00004651"/>
    </source>
</evidence>
<keyword evidence="7 8" id="KW-0472">Membrane</keyword>
<dbReference type="EMBL" id="JACJKY010000003">
    <property type="protein sequence ID" value="MBM6920077.1"/>
    <property type="molecule type" value="Genomic_DNA"/>
</dbReference>
<feature type="transmembrane region" description="Helical" evidence="8">
    <location>
        <begin position="203"/>
        <end position="222"/>
    </location>
</feature>
<feature type="transmembrane region" description="Helical" evidence="8">
    <location>
        <begin position="234"/>
        <end position="259"/>
    </location>
</feature>
<name>A0A938X658_9FIRM</name>
<evidence type="ECO:0000256" key="7">
    <source>
        <dbReference type="ARBA" id="ARBA00023136"/>
    </source>
</evidence>
<comment type="caution">
    <text evidence="9">The sequence shown here is derived from an EMBL/GenBank/DDBJ whole genome shotgun (WGS) entry which is preliminary data.</text>
</comment>
<evidence type="ECO:0000256" key="6">
    <source>
        <dbReference type="ARBA" id="ARBA00023065"/>
    </source>
</evidence>
<organism evidence="9 10">
    <name type="scientific">Merdimmobilis hominis</name>
    <dbReference type="NCBI Taxonomy" id="2897707"/>
    <lineage>
        <taxon>Bacteria</taxon>
        <taxon>Bacillati</taxon>
        <taxon>Bacillota</taxon>
        <taxon>Clostridia</taxon>
        <taxon>Eubacteriales</taxon>
        <taxon>Oscillospiraceae</taxon>
        <taxon>Merdimmobilis</taxon>
    </lineage>
</organism>
<feature type="transmembrane region" description="Helical" evidence="8">
    <location>
        <begin position="21"/>
        <end position="43"/>
    </location>
</feature>
<dbReference type="GO" id="GO:0005886">
    <property type="term" value="C:plasma membrane"/>
    <property type="evidence" value="ECO:0007669"/>
    <property type="project" value="UniProtKB-SubCell"/>
</dbReference>
<keyword evidence="6" id="KW-0406">Ion transport</keyword>
<dbReference type="InterPro" id="IPR003445">
    <property type="entry name" value="Cat_transpt"/>
</dbReference>
<evidence type="ECO:0000256" key="8">
    <source>
        <dbReference type="SAM" id="Phobius"/>
    </source>
</evidence>
<evidence type="ECO:0000313" key="9">
    <source>
        <dbReference type="EMBL" id="MBM6920077.1"/>
    </source>
</evidence>
<feature type="transmembrane region" description="Helical" evidence="8">
    <location>
        <begin position="85"/>
        <end position="108"/>
    </location>
</feature>
<dbReference type="PANTHER" id="PTHR32024">
    <property type="entry name" value="TRK SYSTEM POTASSIUM UPTAKE PROTEIN TRKG-RELATED"/>
    <property type="match status" value="1"/>
</dbReference>
<evidence type="ECO:0000256" key="2">
    <source>
        <dbReference type="ARBA" id="ARBA00022448"/>
    </source>
</evidence>
<evidence type="ECO:0000313" key="10">
    <source>
        <dbReference type="Proteomes" id="UP000774750"/>
    </source>
</evidence>
<dbReference type="Pfam" id="PF02386">
    <property type="entry name" value="TrkH"/>
    <property type="match status" value="1"/>
</dbReference>
<feature type="transmembrane region" description="Helical" evidence="8">
    <location>
        <begin position="362"/>
        <end position="381"/>
    </location>
</feature>
<feature type="transmembrane region" description="Helical" evidence="8">
    <location>
        <begin position="416"/>
        <end position="438"/>
    </location>
</feature>